<organism evidence="7 8">
    <name type="scientific">Exserohilum turcicum (strain 28A)</name>
    <name type="common">Northern leaf blight fungus</name>
    <name type="synonym">Setosphaeria turcica</name>
    <dbReference type="NCBI Taxonomy" id="671987"/>
    <lineage>
        <taxon>Eukaryota</taxon>
        <taxon>Fungi</taxon>
        <taxon>Dikarya</taxon>
        <taxon>Ascomycota</taxon>
        <taxon>Pezizomycotina</taxon>
        <taxon>Dothideomycetes</taxon>
        <taxon>Pleosporomycetidae</taxon>
        <taxon>Pleosporales</taxon>
        <taxon>Pleosporineae</taxon>
        <taxon>Pleosporaceae</taxon>
        <taxon>Exserohilum</taxon>
    </lineage>
</organism>
<dbReference type="Gene3D" id="3.50.50.60">
    <property type="entry name" value="FAD/NAD(P)-binding domain"/>
    <property type="match status" value="3"/>
</dbReference>
<evidence type="ECO:0000256" key="6">
    <source>
        <dbReference type="ARBA" id="ARBA00023002"/>
    </source>
</evidence>
<proteinExistence type="inferred from homology"/>
<dbReference type="HOGENOM" id="CLU_006937_8_2_1"/>
<reference evidence="7 8" key="1">
    <citation type="journal article" date="2012" name="PLoS Pathog.">
        <title>Diverse lifestyles and strategies of plant pathogenesis encoded in the genomes of eighteen Dothideomycetes fungi.</title>
        <authorList>
            <person name="Ohm R.A."/>
            <person name="Feau N."/>
            <person name="Henrissat B."/>
            <person name="Schoch C.L."/>
            <person name="Horwitz B.A."/>
            <person name="Barry K.W."/>
            <person name="Condon B.J."/>
            <person name="Copeland A.C."/>
            <person name="Dhillon B."/>
            <person name="Glaser F."/>
            <person name="Hesse C.N."/>
            <person name="Kosti I."/>
            <person name="LaButti K."/>
            <person name="Lindquist E.A."/>
            <person name="Lucas S."/>
            <person name="Salamov A.A."/>
            <person name="Bradshaw R.E."/>
            <person name="Ciuffetti L."/>
            <person name="Hamelin R.C."/>
            <person name="Kema G.H.J."/>
            <person name="Lawrence C."/>
            <person name="Scott J.A."/>
            <person name="Spatafora J.W."/>
            <person name="Turgeon B.G."/>
            <person name="de Wit P.J.G.M."/>
            <person name="Zhong S."/>
            <person name="Goodwin S.B."/>
            <person name="Grigoriev I.V."/>
        </authorList>
    </citation>
    <scope>NUCLEOTIDE SEQUENCE [LARGE SCALE GENOMIC DNA]</scope>
    <source>
        <strain evidence="8">28A</strain>
    </source>
</reference>
<evidence type="ECO:0000313" key="7">
    <source>
        <dbReference type="EMBL" id="EOA82780.1"/>
    </source>
</evidence>
<dbReference type="SUPFAM" id="SSF51905">
    <property type="entry name" value="FAD/NAD(P)-binding domain"/>
    <property type="match status" value="2"/>
</dbReference>
<dbReference type="AlphaFoldDB" id="R0IBJ2"/>
<evidence type="ECO:0000256" key="3">
    <source>
        <dbReference type="ARBA" id="ARBA00022630"/>
    </source>
</evidence>
<keyword evidence="4" id="KW-0274">FAD</keyword>
<evidence type="ECO:0000256" key="1">
    <source>
        <dbReference type="ARBA" id="ARBA00001974"/>
    </source>
</evidence>
<evidence type="ECO:0000313" key="8">
    <source>
        <dbReference type="Proteomes" id="UP000016935"/>
    </source>
</evidence>
<keyword evidence="5" id="KW-0521">NADP</keyword>
<keyword evidence="3" id="KW-0285">Flavoprotein</keyword>
<protein>
    <submittedName>
        <fullName evidence="7">Uncharacterized protein</fullName>
    </submittedName>
</protein>
<dbReference type="GeneID" id="19397624"/>
<gene>
    <name evidence="7" type="ORF">SETTUDRAFT_156456</name>
</gene>
<dbReference type="Proteomes" id="UP000016935">
    <property type="component" value="Unassembled WGS sequence"/>
</dbReference>
<evidence type="ECO:0000256" key="5">
    <source>
        <dbReference type="ARBA" id="ARBA00022857"/>
    </source>
</evidence>
<keyword evidence="6" id="KW-0560">Oxidoreductase</keyword>
<dbReference type="OrthoDB" id="66881at2759"/>
<dbReference type="InterPro" id="IPR050775">
    <property type="entry name" value="FAD-binding_Monooxygenases"/>
</dbReference>
<dbReference type="eggNOG" id="KOG1399">
    <property type="taxonomic scope" value="Eukaryota"/>
</dbReference>
<dbReference type="PANTHER" id="PTHR43098">
    <property type="entry name" value="L-ORNITHINE N(5)-MONOOXYGENASE-RELATED"/>
    <property type="match status" value="1"/>
</dbReference>
<reference evidence="7 8" key="2">
    <citation type="journal article" date="2013" name="PLoS Genet.">
        <title>Comparative genome structure, secondary metabolite, and effector coding capacity across Cochliobolus pathogens.</title>
        <authorList>
            <person name="Condon B.J."/>
            <person name="Leng Y."/>
            <person name="Wu D."/>
            <person name="Bushley K.E."/>
            <person name="Ohm R.A."/>
            <person name="Otillar R."/>
            <person name="Martin J."/>
            <person name="Schackwitz W."/>
            <person name="Grimwood J."/>
            <person name="MohdZainudin N."/>
            <person name="Xue C."/>
            <person name="Wang R."/>
            <person name="Manning V.A."/>
            <person name="Dhillon B."/>
            <person name="Tu Z.J."/>
            <person name="Steffenson B.J."/>
            <person name="Salamov A."/>
            <person name="Sun H."/>
            <person name="Lowry S."/>
            <person name="LaButti K."/>
            <person name="Han J."/>
            <person name="Copeland A."/>
            <person name="Lindquist E."/>
            <person name="Barry K."/>
            <person name="Schmutz J."/>
            <person name="Baker S.E."/>
            <person name="Ciuffetti L.M."/>
            <person name="Grigoriev I.V."/>
            <person name="Zhong S."/>
            <person name="Turgeon B.G."/>
        </authorList>
    </citation>
    <scope>NUCLEOTIDE SEQUENCE [LARGE SCALE GENOMIC DNA]</scope>
    <source>
        <strain evidence="8">28A</strain>
    </source>
</reference>
<keyword evidence="8" id="KW-1185">Reference proteome</keyword>
<accession>R0IBJ2</accession>
<dbReference type="InterPro" id="IPR036188">
    <property type="entry name" value="FAD/NAD-bd_sf"/>
</dbReference>
<evidence type="ECO:0000256" key="2">
    <source>
        <dbReference type="ARBA" id="ARBA00010139"/>
    </source>
</evidence>
<evidence type="ECO:0000256" key="4">
    <source>
        <dbReference type="ARBA" id="ARBA00022827"/>
    </source>
</evidence>
<sequence length="641" mass="71731">MSQFQPDEQELLQRYQKEREKRIADAAITESFDTRSKEIQDLAKDLWVDWNDPRIQNPPLKDGDSVKFLVNGAGHNGLLYACRLVEAGFSAKDIVCVDTAGGFGGTWYWNRYPGLMCDIESYIYLPLVEETGYTPKHKYSFGAEIRGQNERAAKHFGIQGQFCTKIESQIWNDDKNVWVVQLTRTVDGNGKTESLTVFADFVIVSGGVLNVPKIPKLPGWEEFRKNKRVFHSACWDYTYTGGTQEQPDLVNLKDKTVAIVGTGATAVQIIPELAKWAKHLYVVQRTPSYCGYRGNRLTDEEQFKDLSKEKGWQSARRLNFNAWVTNNPEGYGPNLVNDGWTHTPAAEAFLGTTRKTVRPHEAEEYMREVHRIDRPRTDALRKRVDDVVKDKDTAEKLKAWYGSWCKRPTFHDDYLEAFNKPNVTLIDTDGKGLQAFSKNGLLFGGQEYEIDALVLATGFSQFNNGDVSQKLGTVMRGRNGQTMTQRTETATNAPLLGMAISGFPNVFSFFSRGGGASWNLTSIYDTMAKYLASILKQAHMELEDGKKIIVEATPESEDKWGDEIAERAAVYSGMSACTPSYFTGGAQGIKAREKQSNEDLAKSARMAAWGSGPVDYQEILERLATKPESGGFKISVVSATG</sequence>
<dbReference type="RefSeq" id="XP_008029796.1">
    <property type="nucleotide sequence ID" value="XM_008031605.1"/>
</dbReference>
<dbReference type="EMBL" id="KB908844">
    <property type="protein sequence ID" value="EOA82780.1"/>
    <property type="molecule type" value="Genomic_DNA"/>
</dbReference>
<dbReference type="Pfam" id="PF13450">
    <property type="entry name" value="NAD_binding_8"/>
    <property type="match status" value="1"/>
</dbReference>
<dbReference type="PANTHER" id="PTHR43098:SF2">
    <property type="entry name" value="FAD-BINDING MONOOXYGENASE AUSB-RELATED"/>
    <property type="match status" value="1"/>
</dbReference>
<comment type="cofactor">
    <cofactor evidence="1">
        <name>FAD</name>
        <dbReference type="ChEBI" id="CHEBI:57692"/>
    </cofactor>
</comment>
<dbReference type="GO" id="GO:0016491">
    <property type="term" value="F:oxidoreductase activity"/>
    <property type="evidence" value="ECO:0007669"/>
    <property type="project" value="UniProtKB-KW"/>
</dbReference>
<comment type="similarity">
    <text evidence="2">Belongs to the FAD-binding monooxygenase family.</text>
</comment>
<name>R0IBJ2_EXST2</name>